<comment type="subcellular location">
    <subcellularLocation>
        <location evidence="1">Cell membrane</location>
        <topology evidence="1">Multi-pass membrane protein</topology>
    </subcellularLocation>
</comment>
<feature type="transmembrane region" description="Helical" evidence="8">
    <location>
        <begin position="366"/>
        <end position="391"/>
    </location>
</feature>
<proteinExistence type="inferred from homology"/>
<comment type="caution">
    <text evidence="9">The sequence shown here is derived from an EMBL/GenBank/DDBJ whole genome shotgun (WGS) entry which is preliminary data.</text>
</comment>
<evidence type="ECO:0000256" key="8">
    <source>
        <dbReference type="SAM" id="Phobius"/>
    </source>
</evidence>
<reference evidence="9" key="1">
    <citation type="journal article" date="2020" name="Fungal Divers.">
        <title>Resolving the Mortierellaceae phylogeny through synthesis of multi-gene phylogenetics and phylogenomics.</title>
        <authorList>
            <person name="Vandepol N."/>
            <person name="Liber J."/>
            <person name="Desiro A."/>
            <person name="Na H."/>
            <person name="Kennedy M."/>
            <person name="Barry K."/>
            <person name="Grigoriev I.V."/>
            <person name="Miller A.N."/>
            <person name="O'Donnell K."/>
            <person name="Stajich J.E."/>
            <person name="Bonito G."/>
        </authorList>
    </citation>
    <scope>NUCLEOTIDE SEQUENCE</scope>
    <source>
        <strain evidence="9">NRRL 28262</strain>
    </source>
</reference>
<feature type="transmembrane region" description="Helical" evidence="8">
    <location>
        <begin position="403"/>
        <end position="424"/>
    </location>
</feature>
<keyword evidence="4 8" id="KW-0812">Transmembrane</keyword>
<evidence type="ECO:0000313" key="10">
    <source>
        <dbReference type="Proteomes" id="UP001194580"/>
    </source>
</evidence>
<protein>
    <recommendedName>
        <fullName evidence="11">Chromate transporter</fullName>
    </recommendedName>
</protein>
<evidence type="ECO:0008006" key="11">
    <source>
        <dbReference type="Google" id="ProtNLM"/>
    </source>
</evidence>
<keyword evidence="6 8" id="KW-0472">Membrane</keyword>
<dbReference type="PIRSF" id="PIRSF004810">
    <property type="entry name" value="ChrA"/>
    <property type="match status" value="1"/>
</dbReference>
<dbReference type="EMBL" id="JAAAIL010000605">
    <property type="protein sequence ID" value="KAG0274431.1"/>
    <property type="molecule type" value="Genomic_DNA"/>
</dbReference>
<evidence type="ECO:0000256" key="2">
    <source>
        <dbReference type="ARBA" id="ARBA00005262"/>
    </source>
</evidence>
<name>A0AAD4DCC0_9FUNG</name>
<evidence type="ECO:0000256" key="4">
    <source>
        <dbReference type="ARBA" id="ARBA00022692"/>
    </source>
</evidence>
<feature type="transmembrane region" description="Helical" evidence="8">
    <location>
        <begin position="332"/>
        <end position="354"/>
    </location>
</feature>
<dbReference type="PANTHER" id="PTHR33567">
    <property type="entry name" value="CHROMATE ION TRANSPORTER (EUROFUNG)"/>
    <property type="match status" value="1"/>
</dbReference>
<feature type="transmembrane region" description="Helical" evidence="8">
    <location>
        <begin position="90"/>
        <end position="115"/>
    </location>
</feature>
<evidence type="ECO:0000256" key="7">
    <source>
        <dbReference type="SAM" id="MobiDB-lite"/>
    </source>
</evidence>
<dbReference type="InterPro" id="IPR003370">
    <property type="entry name" value="Chromate_transpt"/>
</dbReference>
<dbReference type="InterPro" id="IPR014047">
    <property type="entry name" value="Chr_Tranpt_l_chain"/>
</dbReference>
<feature type="region of interest" description="Disordered" evidence="7">
    <location>
        <begin position="234"/>
        <end position="261"/>
    </location>
</feature>
<gene>
    <name evidence="9" type="ORF">BGZ95_009804</name>
</gene>
<accession>A0AAD4DCC0</accession>
<keyword evidence="10" id="KW-1185">Reference proteome</keyword>
<sequence>MSRQNHWSNPYNLPPLKDRIKETISTFFKFGYTSFGGPMVHTNMLYDEIIMKRGWLSQEQFAELFAISQSLPGPAAALLAYSLTLLRSGFLCAVLGFILWSFPGAIICTVAGILIGDIKGDQPIWAIRLEQGLAAAAIGLVALAAHKLSQSLATDNLTRLLAMFAASVSILYTSAWVLPVVMISGGLTSFIFDTYWSQFLNKSNEKKRLRQRQTEAEAAAASLKDDIEKSHAATHETELDVDKEKGAKKEDRIKPGSSAPVQDLNEEMSTVIIGEYDEHVRNKSEYGYKDIWLVYLHPLLAFFIGVLIASILVRARLTPSAPPGYGEIASTFYFVGSIIFGGGPVIIPLLKNYVVDSGWMTNQQFLIGLSLVQSLPGPNFNFACYLGAVAMANIGENGLAGAIVSYIAIFCPGLVLKSVIIPFWQLLRERPAVKRLFRGVNACALGLIFSAVWMLFEQVVSLGGSDGYHVVIAGVAFVTAGFFEYPAPVAIILGGALGAIEYAVSDR</sequence>
<evidence type="ECO:0000313" key="9">
    <source>
        <dbReference type="EMBL" id="KAG0274431.1"/>
    </source>
</evidence>
<feature type="transmembrane region" description="Helical" evidence="8">
    <location>
        <begin position="181"/>
        <end position="200"/>
    </location>
</feature>
<evidence type="ECO:0000256" key="3">
    <source>
        <dbReference type="ARBA" id="ARBA00022475"/>
    </source>
</evidence>
<comment type="similarity">
    <text evidence="2">Belongs to the chromate ion transporter (CHR) (TC 2.A.51) family.</text>
</comment>
<dbReference type="AlphaFoldDB" id="A0AAD4DCC0"/>
<organism evidence="9 10">
    <name type="scientific">Linnemannia exigua</name>
    <dbReference type="NCBI Taxonomy" id="604196"/>
    <lineage>
        <taxon>Eukaryota</taxon>
        <taxon>Fungi</taxon>
        <taxon>Fungi incertae sedis</taxon>
        <taxon>Mucoromycota</taxon>
        <taxon>Mortierellomycotina</taxon>
        <taxon>Mortierellomycetes</taxon>
        <taxon>Mortierellales</taxon>
        <taxon>Mortierellaceae</taxon>
        <taxon>Linnemannia</taxon>
    </lineage>
</organism>
<dbReference type="PANTHER" id="PTHR33567:SF3">
    <property type="entry name" value="CHROMATE ION TRANSPORTER (EUROFUNG)"/>
    <property type="match status" value="1"/>
</dbReference>
<feature type="transmembrane region" description="Helical" evidence="8">
    <location>
        <begin position="291"/>
        <end position="312"/>
    </location>
</feature>
<evidence type="ECO:0000256" key="1">
    <source>
        <dbReference type="ARBA" id="ARBA00004651"/>
    </source>
</evidence>
<dbReference type="Pfam" id="PF02417">
    <property type="entry name" value="Chromate_transp"/>
    <property type="match status" value="2"/>
</dbReference>
<feature type="transmembrane region" description="Helical" evidence="8">
    <location>
        <begin position="468"/>
        <end position="500"/>
    </location>
</feature>
<feature type="compositionally biased region" description="Basic and acidic residues" evidence="7">
    <location>
        <begin position="234"/>
        <end position="254"/>
    </location>
</feature>
<dbReference type="GO" id="GO:0005886">
    <property type="term" value="C:plasma membrane"/>
    <property type="evidence" value="ECO:0007669"/>
    <property type="project" value="UniProtKB-SubCell"/>
</dbReference>
<keyword evidence="5 8" id="KW-1133">Transmembrane helix</keyword>
<dbReference type="Proteomes" id="UP001194580">
    <property type="component" value="Unassembled WGS sequence"/>
</dbReference>
<feature type="transmembrane region" description="Helical" evidence="8">
    <location>
        <begin position="436"/>
        <end position="456"/>
    </location>
</feature>
<evidence type="ECO:0000256" key="5">
    <source>
        <dbReference type="ARBA" id="ARBA00022989"/>
    </source>
</evidence>
<keyword evidence="3" id="KW-1003">Cell membrane</keyword>
<evidence type="ECO:0000256" key="6">
    <source>
        <dbReference type="ARBA" id="ARBA00023136"/>
    </source>
</evidence>
<feature type="transmembrane region" description="Helical" evidence="8">
    <location>
        <begin position="127"/>
        <end position="145"/>
    </location>
</feature>
<dbReference type="GO" id="GO:0015109">
    <property type="term" value="F:chromate transmembrane transporter activity"/>
    <property type="evidence" value="ECO:0007669"/>
    <property type="project" value="InterPro"/>
</dbReference>